<dbReference type="Proteomes" id="UP000633619">
    <property type="component" value="Unassembled WGS sequence"/>
</dbReference>
<dbReference type="RefSeq" id="WP_181733090.1">
    <property type="nucleotide sequence ID" value="NZ_JACEIR010000020.1"/>
</dbReference>
<comment type="caution">
    <text evidence="3">The sequence shown here is derived from an EMBL/GenBank/DDBJ whole genome shotgun (WGS) entry which is preliminary data.</text>
</comment>
<reference evidence="3 4" key="1">
    <citation type="submission" date="2020-12" db="EMBL/GenBank/DDBJ databases">
        <title>WGS of Thermoactinomyces spp.</title>
        <authorList>
            <person name="Cheng K."/>
        </authorList>
    </citation>
    <scope>NUCLEOTIDE SEQUENCE [LARGE SCALE GENOMIC DNA]</scope>
    <source>
        <strain evidence="4">CICC 10671\DSM 43846</strain>
    </source>
</reference>
<dbReference type="AlphaFoldDB" id="A0A8I1AAW3"/>
<feature type="domain" description="Gp28/Gp37-like" evidence="2">
    <location>
        <begin position="7"/>
        <end position="114"/>
    </location>
</feature>
<evidence type="ECO:0000259" key="2">
    <source>
        <dbReference type="Pfam" id="PF14594"/>
    </source>
</evidence>
<feature type="region of interest" description="Disordered" evidence="1">
    <location>
        <begin position="122"/>
        <end position="149"/>
    </location>
</feature>
<proteinExistence type="predicted"/>
<evidence type="ECO:0000313" key="3">
    <source>
        <dbReference type="EMBL" id="MBH8596240.1"/>
    </source>
</evidence>
<protein>
    <recommendedName>
        <fullName evidence="2">Gp28/Gp37-like domain-containing protein</fullName>
    </recommendedName>
</protein>
<keyword evidence="4" id="KW-1185">Reference proteome</keyword>
<feature type="domain" description="Gp28/Gp37-like" evidence="2">
    <location>
        <begin position="206"/>
        <end position="425"/>
    </location>
</feature>
<dbReference type="InterPro" id="IPR029432">
    <property type="entry name" value="Gp28/Gp37-like_dom"/>
</dbReference>
<name>A0A8I1AAW3_THEIN</name>
<gene>
    <name evidence="3" type="ORF">I8U20_13105</name>
</gene>
<evidence type="ECO:0000313" key="4">
    <source>
        <dbReference type="Proteomes" id="UP000633619"/>
    </source>
</evidence>
<evidence type="ECO:0000256" key="1">
    <source>
        <dbReference type="SAM" id="MobiDB-lite"/>
    </source>
</evidence>
<dbReference type="EMBL" id="JAECVW010000012">
    <property type="protein sequence ID" value="MBH8596240.1"/>
    <property type="molecule type" value="Genomic_DNA"/>
</dbReference>
<sequence length="456" mass="51441">MKPEYRIRIRDYNLKFIWEITDFISLQYTLRMNALGKWILTLPYHSESTRQLLGLLTSGNKGVGGIYVERNGKYLFSGPLLDHEYTLDENGELMTFIGGDEMDFVARSLALAHPRIFRSPYMTDSAGNHTDYTPNDRGQRPEEPSRSSSECFWDIFGKNKAQDADPSRRIPQLYVKFTQGSANDVGSERYPSGDLATFPNPNPIVTRGDPMMDILEQIVNYSESTVYNSDGTVWKPPHPIVLVSKMEYDASIGNTFNGGWWITFEFKACPDKTRSIIFSKDEGNVLRIRRTRTAPEANIIQIGGSGDGADRVFAHSGDEPSRAVYGDREGFRSFSGFKRSTTDTTHTEEIEALKAQLYDELRKATSQTIIEADVIDKEGMRYHADWFLGDRVRVQTPLGNDDVIIREISGALDERGESVQVRLGTAPAPLYGLNDQKKTASHGGWIQNLFKRTQGE</sequence>
<accession>A0A8I1AAW3</accession>
<dbReference type="Pfam" id="PF14594">
    <property type="entry name" value="Sipho_Gp37"/>
    <property type="match status" value="2"/>
</dbReference>
<organism evidence="3 4">
    <name type="scientific">Thermoactinomyces intermedius</name>
    <dbReference type="NCBI Taxonomy" id="2024"/>
    <lineage>
        <taxon>Bacteria</taxon>
        <taxon>Bacillati</taxon>
        <taxon>Bacillota</taxon>
        <taxon>Bacilli</taxon>
        <taxon>Bacillales</taxon>
        <taxon>Thermoactinomycetaceae</taxon>
        <taxon>Thermoactinomyces</taxon>
    </lineage>
</organism>